<sequence>MAAHLTERLREDLLARWSEPHRKHHNVAHLREVLDAIGILAEDGLQFDREAVELAAWFHDAIYEIGRDDNEDRSAALARQLLAESPDRDEVARLVLATKSHKVDADDVNAAVLSDADLSVLGAPALRYRQYVDAVREEYASVPDDVFRPARAGVLEALLDGPIFHTEEGRERWEEQARRNVGDEVRELNS</sequence>
<dbReference type="AlphaFoldDB" id="A0A0H5RS27"/>
<keyword evidence="3" id="KW-1185">Reference proteome</keyword>
<name>A0A0H5RS27_9MYCO</name>
<dbReference type="EMBL" id="CWKH01000002">
    <property type="protein sequence ID" value="CRZ16960.1"/>
    <property type="molecule type" value="Genomic_DNA"/>
</dbReference>
<accession>A0A0H5RS27</accession>
<dbReference type="InterPro" id="IPR009218">
    <property type="entry name" value="HD_phosphohydro"/>
</dbReference>
<dbReference type="OrthoDB" id="9808993at2"/>
<evidence type="ECO:0000313" key="3">
    <source>
        <dbReference type="Proteomes" id="UP000199147"/>
    </source>
</evidence>
<proteinExistence type="predicted"/>
<dbReference type="PANTHER" id="PTHR21174:SF0">
    <property type="entry name" value="HD PHOSPHOHYDROLASE FAMILY PROTEIN-RELATED"/>
    <property type="match status" value="1"/>
</dbReference>
<evidence type="ECO:0000313" key="2">
    <source>
        <dbReference type="EMBL" id="CRZ16960.1"/>
    </source>
</evidence>
<dbReference type="PANTHER" id="PTHR21174">
    <property type="match status" value="1"/>
</dbReference>
<reference evidence="3" key="1">
    <citation type="submission" date="2015-07" db="EMBL/GenBank/DDBJ databases">
        <authorList>
            <person name="Urmite Genomes"/>
        </authorList>
    </citation>
    <scope>NUCLEOTIDE SEQUENCE [LARGE SCALE GENOMIC DNA]</scope>
    <source>
        <strain evidence="3">type strain: ATCC 49404</strain>
    </source>
</reference>
<dbReference type="InterPro" id="IPR006674">
    <property type="entry name" value="HD_domain"/>
</dbReference>
<dbReference type="Pfam" id="PF01966">
    <property type="entry name" value="HD"/>
    <property type="match status" value="1"/>
</dbReference>
<dbReference type="Proteomes" id="UP000199147">
    <property type="component" value="Unassembled WGS sequence"/>
</dbReference>
<organism evidence="2 3">
    <name type="scientific">Mycolicibacterium neworleansense</name>
    <dbReference type="NCBI Taxonomy" id="146018"/>
    <lineage>
        <taxon>Bacteria</taxon>
        <taxon>Bacillati</taxon>
        <taxon>Actinomycetota</taxon>
        <taxon>Actinomycetes</taxon>
        <taxon>Mycobacteriales</taxon>
        <taxon>Mycobacteriaceae</taxon>
        <taxon>Mycolicibacterium</taxon>
    </lineage>
</organism>
<gene>
    <name evidence="2" type="ORF">BN2156_03839</name>
</gene>
<dbReference type="PIRSF" id="PIRSF035170">
    <property type="entry name" value="HD_phosphohydro"/>
    <property type="match status" value="1"/>
</dbReference>
<dbReference type="Gene3D" id="1.10.3210.10">
    <property type="entry name" value="Hypothetical protein af1432"/>
    <property type="match status" value="1"/>
</dbReference>
<feature type="domain" description="HD" evidence="1">
    <location>
        <begin position="28"/>
        <end position="117"/>
    </location>
</feature>
<dbReference type="SUPFAM" id="SSF109604">
    <property type="entry name" value="HD-domain/PDEase-like"/>
    <property type="match status" value="1"/>
</dbReference>
<dbReference type="STRING" id="146018.BN2156_03839"/>
<evidence type="ECO:0000259" key="1">
    <source>
        <dbReference type="Pfam" id="PF01966"/>
    </source>
</evidence>
<dbReference type="RefSeq" id="WP_090516544.1">
    <property type="nucleotide sequence ID" value="NZ_CWKH01000002.1"/>
</dbReference>
<protein>
    <recommendedName>
        <fullName evidence="1">HD domain-containing protein</fullName>
    </recommendedName>
</protein>